<name>A0A0W0TC18_9GAMM</name>
<evidence type="ECO:0000313" key="2">
    <source>
        <dbReference type="Proteomes" id="UP000054736"/>
    </source>
</evidence>
<protein>
    <submittedName>
        <fullName evidence="1">Uncharacterized protein</fullName>
    </submittedName>
</protein>
<keyword evidence="2" id="KW-1185">Reference proteome</keyword>
<organism evidence="1 2">
    <name type="scientific">Legionella drozanskii LLAP-1</name>
    <dbReference type="NCBI Taxonomy" id="1212489"/>
    <lineage>
        <taxon>Bacteria</taxon>
        <taxon>Pseudomonadati</taxon>
        <taxon>Pseudomonadota</taxon>
        <taxon>Gammaproteobacteria</taxon>
        <taxon>Legionellales</taxon>
        <taxon>Legionellaceae</taxon>
        <taxon>Legionella</taxon>
    </lineage>
</organism>
<dbReference type="OrthoDB" id="5652393at2"/>
<evidence type="ECO:0000313" key="1">
    <source>
        <dbReference type="EMBL" id="KTC93151.1"/>
    </source>
</evidence>
<dbReference type="RefSeq" id="WP_058494872.1">
    <property type="nucleotide sequence ID" value="NZ_CAAAIU010000003.1"/>
</dbReference>
<dbReference type="Proteomes" id="UP000054736">
    <property type="component" value="Unassembled WGS sequence"/>
</dbReference>
<dbReference type="EMBL" id="LNXY01000003">
    <property type="protein sequence ID" value="KTC93151.1"/>
    <property type="molecule type" value="Genomic_DNA"/>
</dbReference>
<accession>A0A0W0TC18</accession>
<reference evidence="1 2" key="1">
    <citation type="submission" date="2015-11" db="EMBL/GenBank/DDBJ databases">
        <title>Genomic analysis of 38 Legionella species identifies large and diverse effector repertoires.</title>
        <authorList>
            <person name="Burstein D."/>
            <person name="Amaro F."/>
            <person name="Zusman T."/>
            <person name="Lifshitz Z."/>
            <person name="Cohen O."/>
            <person name="Gilbert J.A."/>
            <person name="Pupko T."/>
            <person name="Shuman H.A."/>
            <person name="Segal G."/>
        </authorList>
    </citation>
    <scope>NUCLEOTIDE SEQUENCE [LARGE SCALE GENOMIC DNA]</scope>
    <source>
        <strain evidence="1 2">ATCC 700990</strain>
    </source>
</reference>
<comment type="caution">
    <text evidence="1">The sequence shown here is derived from an EMBL/GenBank/DDBJ whole genome shotgun (WGS) entry which is preliminary data.</text>
</comment>
<gene>
    <name evidence="1" type="ORF">Ldro_0522</name>
</gene>
<dbReference type="AlphaFoldDB" id="A0A0W0TC18"/>
<dbReference type="PATRIC" id="fig|1212489.4.peg.539"/>
<sequence>MQDKRDGSLLPEVQEWEDKLKYIIAQCDLMAQRGKVSKEKEQKLKRVDFQGIVREKVSELETNLGQAKQEVKDRIWEVVEDKMVEKVQDIVVGRITDTLFSPIEEFTGVLDGRIKATQNGLETLTSILDTQDKGIFERTMENTTKFIYGQKRSVVQMYEQLRETGSIRTNFQQLKTSIPEAKENAHSFLSHPSQEKLDSTLTSVNNTASFFVRYLDDKSEETLDVLEEGERTFEKSIEKSGGVIKYSQSLVEKADRALEREAHKIERLDNLYCFYQNVKEQVRAAFTCVSAEDDELEVVPSSQ</sequence>
<proteinExistence type="predicted"/>